<reference evidence="1" key="1">
    <citation type="submission" date="2016-01" db="EMBL/GenBank/DDBJ databases">
        <title>Reference transcriptome for the parasite Schistocephalus solidus: insights into the molecular evolution of parasitism.</title>
        <authorList>
            <person name="Hebert F.O."/>
            <person name="Grambauer S."/>
            <person name="Barber I."/>
            <person name="Landry C.R."/>
            <person name="Aubin-Horth N."/>
        </authorList>
    </citation>
    <scope>NUCLEOTIDE SEQUENCE</scope>
</reference>
<feature type="non-terminal residue" evidence="1">
    <location>
        <position position="1"/>
    </location>
</feature>
<proteinExistence type="predicted"/>
<dbReference type="EMBL" id="GEEE01006470">
    <property type="protein sequence ID" value="JAP56755.1"/>
    <property type="molecule type" value="Transcribed_RNA"/>
</dbReference>
<protein>
    <submittedName>
        <fullName evidence="1">Uncharacterized protein</fullName>
    </submittedName>
</protein>
<dbReference type="AlphaFoldDB" id="A0A0X3PY18"/>
<name>A0A0X3PY18_SCHSO</name>
<evidence type="ECO:0000313" key="1">
    <source>
        <dbReference type="EMBL" id="JAP56755.1"/>
    </source>
</evidence>
<organism evidence="1">
    <name type="scientific">Schistocephalus solidus</name>
    <name type="common">Tapeworm</name>
    <dbReference type="NCBI Taxonomy" id="70667"/>
    <lineage>
        <taxon>Eukaryota</taxon>
        <taxon>Metazoa</taxon>
        <taxon>Spiralia</taxon>
        <taxon>Lophotrochozoa</taxon>
        <taxon>Platyhelminthes</taxon>
        <taxon>Cestoda</taxon>
        <taxon>Eucestoda</taxon>
        <taxon>Diphyllobothriidea</taxon>
        <taxon>Diphyllobothriidae</taxon>
        <taxon>Schistocephalus</taxon>
    </lineage>
</organism>
<accession>A0A0X3PY18</accession>
<sequence length="249" mass="28013">RTGGYAFLVNQVKMSCEQIMPAMRKCPHKSIRHNSEELAFICEKIISCLSENKASPDACVSSEKTDCMRGERTKMVLLCGRLGELEPCLASLSNQPEVLEHIIVATSNITRLYSDKATSSKPHMVEWDESVYEEYLIERVKTRNDQFSISLAIDFSPTLRRIERIRKLLEKEGVLIITAENPGWRMAKPELISSFSANGGSLIKLTECLVSAANSERRRNMLRPVERRNGILGSVSCPEDTRFGGMKGR</sequence>
<gene>
    <name evidence="1" type="ORF">TR116247</name>
</gene>